<dbReference type="SMART" id="SM00100">
    <property type="entry name" value="cNMP"/>
    <property type="match status" value="1"/>
</dbReference>
<sequence length="454" mass="50823">MAVAKTALENANPRKGKLYRPPAFDDLSDKELVLFYNVSRIVNFNQGDTIIRQGDTTRSFFVVLSGSIGIYRDFDGVQREVDKMGRGSLLGEISFVRNTPRSATAIAAEPARIIEVSSGAFETLPVKTQLKIFKNAAAIATDRVERMMRQSMDTENEKELIYDYICKKQSKTENALSSDLIQDILNKIPKLPMYATQLTAKLLDEKTTPQEVGDSIKSDPSLAGIVMKMVNSSFYNFPQKIADLNRAVVILGFNNLFQIVLQEGVKNTMPQTEDFKKLQTRSYITSLIANEISCLSTREKSGSNSTIAILHDIGQSVILLLKKRNPKISALIDSLDHTKLGAALLGNWELPESLCKVVQYQDYPEFSPPTKLPGEILDELSVLYLSRVCYARLVDDEEHDSSSFFNDYARVLNFTGQGPDAFVKEKIVPALLKIKDRLPQELKYSLQRGHFNAS</sequence>
<dbReference type="InterPro" id="IPR000595">
    <property type="entry name" value="cNMP-bd_dom"/>
</dbReference>
<dbReference type="InterPro" id="IPR052340">
    <property type="entry name" value="RNase_Y/CdgJ"/>
</dbReference>
<evidence type="ECO:0000313" key="3">
    <source>
        <dbReference type="EMBL" id="VAX25228.1"/>
    </source>
</evidence>
<protein>
    <recommendedName>
        <fullName evidence="4">HDOD domain-containing protein</fullName>
    </recommendedName>
</protein>
<dbReference type="InterPro" id="IPR014710">
    <property type="entry name" value="RmlC-like_jellyroll"/>
</dbReference>
<reference evidence="3" key="1">
    <citation type="submission" date="2018-06" db="EMBL/GenBank/DDBJ databases">
        <authorList>
            <person name="Zhirakovskaya E."/>
        </authorList>
    </citation>
    <scope>NUCLEOTIDE SEQUENCE</scope>
</reference>
<name>A0A3B1CMN1_9ZZZZ</name>
<dbReference type="SUPFAM" id="SSF51206">
    <property type="entry name" value="cAMP-binding domain-like"/>
    <property type="match status" value="1"/>
</dbReference>
<accession>A0A3B1CMN1</accession>
<dbReference type="Gene3D" id="2.60.120.10">
    <property type="entry name" value="Jelly Rolls"/>
    <property type="match status" value="1"/>
</dbReference>
<evidence type="ECO:0000259" key="1">
    <source>
        <dbReference type="PROSITE" id="PS50042"/>
    </source>
</evidence>
<dbReference type="SUPFAM" id="SSF109604">
    <property type="entry name" value="HD-domain/PDEase-like"/>
    <property type="match status" value="1"/>
</dbReference>
<dbReference type="EMBL" id="UOGB01000322">
    <property type="protein sequence ID" value="VAX25228.1"/>
    <property type="molecule type" value="Genomic_DNA"/>
</dbReference>
<dbReference type="Pfam" id="PF08668">
    <property type="entry name" value="HDOD"/>
    <property type="match status" value="1"/>
</dbReference>
<evidence type="ECO:0008006" key="4">
    <source>
        <dbReference type="Google" id="ProtNLM"/>
    </source>
</evidence>
<organism evidence="3">
    <name type="scientific">hydrothermal vent metagenome</name>
    <dbReference type="NCBI Taxonomy" id="652676"/>
    <lineage>
        <taxon>unclassified sequences</taxon>
        <taxon>metagenomes</taxon>
        <taxon>ecological metagenomes</taxon>
    </lineage>
</organism>
<dbReference type="PANTHER" id="PTHR33525:SF3">
    <property type="entry name" value="RIBONUCLEASE Y"/>
    <property type="match status" value="1"/>
</dbReference>
<dbReference type="AlphaFoldDB" id="A0A3B1CMN1"/>
<dbReference type="Pfam" id="PF00027">
    <property type="entry name" value="cNMP_binding"/>
    <property type="match status" value="1"/>
</dbReference>
<dbReference type="PROSITE" id="PS51833">
    <property type="entry name" value="HDOD"/>
    <property type="match status" value="1"/>
</dbReference>
<gene>
    <name evidence="3" type="ORF">MNBD_NITROSPINAE03-1655</name>
</gene>
<dbReference type="InterPro" id="IPR018490">
    <property type="entry name" value="cNMP-bd_dom_sf"/>
</dbReference>
<evidence type="ECO:0000259" key="2">
    <source>
        <dbReference type="PROSITE" id="PS51833"/>
    </source>
</evidence>
<dbReference type="PROSITE" id="PS50042">
    <property type="entry name" value="CNMP_BINDING_3"/>
    <property type="match status" value="1"/>
</dbReference>
<dbReference type="InterPro" id="IPR013976">
    <property type="entry name" value="HDOD"/>
</dbReference>
<feature type="domain" description="HDOD" evidence="2">
    <location>
        <begin position="188"/>
        <end position="364"/>
    </location>
</feature>
<dbReference type="PANTHER" id="PTHR33525">
    <property type="match status" value="1"/>
</dbReference>
<dbReference type="CDD" id="cd00038">
    <property type="entry name" value="CAP_ED"/>
    <property type="match status" value="1"/>
</dbReference>
<dbReference type="Gene3D" id="1.10.3210.10">
    <property type="entry name" value="Hypothetical protein af1432"/>
    <property type="match status" value="1"/>
</dbReference>
<feature type="domain" description="Cyclic nucleotide-binding" evidence="1">
    <location>
        <begin position="23"/>
        <end position="124"/>
    </location>
</feature>
<proteinExistence type="predicted"/>